<keyword evidence="3" id="KW-0560">Oxidoreductase</keyword>
<dbReference type="NCBIfam" id="TIGR03567">
    <property type="entry name" value="FMN_reduc_SsuE"/>
    <property type="match status" value="1"/>
</dbReference>
<reference evidence="4 5" key="2">
    <citation type="journal article" date="2016" name="Genome Announc.">
        <title>Complete Genome Sequences of Two Interactive Moderate Thermophiles, Paenibacillus napthalenovorans 32O-Y and Paenibacillus sp. 32O-W.</title>
        <authorList>
            <person name="Butler R.R.III."/>
            <person name="Wang J."/>
            <person name="Stark B.C."/>
            <person name="Pombert J.F."/>
        </authorList>
    </citation>
    <scope>NUCLEOTIDE SEQUENCE [LARGE SCALE GENOMIC DNA]</scope>
    <source>
        <strain evidence="4 5">32O-Y</strain>
    </source>
</reference>
<dbReference type="AlphaFoldDB" id="A0A0U2WBW9"/>
<dbReference type="GO" id="GO:0008752">
    <property type="term" value="F:FMN reductase [NAD(P)H] activity"/>
    <property type="evidence" value="ECO:0007669"/>
    <property type="project" value="InterPro"/>
</dbReference>
<dbReference type="PANTHER" id="PTHR43408:SF1">
    <property type="entry name" value="FMN REDUCTASE (NADPH)"/>
    <property type="match status" value="1"/>
</dbReference>
<dbReference type="Gene3D" id="3.40.50.360">
    <property type="match status" value="1"/>
</dbReference>
<evidence type="ECO:0000256" key="2">
    <source>
        <dbReference type="ARBA" id="ARBA00022643"/>
    </source>
</evidence>
<keyword evidence="1" id="KW-0285">Flavoprotein</keyword>
<dbReference type="Pfam" id="PF03358">
    <property type="entry name" value="FMN_red"/>
    <property type="match status" value="1"/>
</dbReference>
<evidence type="ECO:0000313" key="4">
    <source>
        <dbReference type="EMBL" id="ALS22842.1"/>
    </source>
</evidence>
<evidence type="ECO:0000313" key="5">
    <source>
        <dbReference type="Proteomes" id="UP000061660"/>
    </source>
</evidence>
<dbReference type="InterPro" id="IPR051814">
    <property type="entry name" value="NAD(P)H-dep_FMN_reductase"/>
</dbReference>
<dbReference type="SUPFAM" id="SSF52218">
    <property type="entry name" value="Flavoproteins"/>
    <property type="match status" value="1"/>
</dbReference>
<dbReference type="KEGG" id="pnp:IJ22_24690"/>
<dbReference type="EMBL" id="CP013652">
    <property type="protein sequence ID" value="ALS22842.1"/>
    <property type="molecule type" value="Genomic_DNA"/>
</dbReference>
<keyword evidence="5" id="KW-1185">Reference proteome</keyword>
<dbReference type="STRING" id="162209.IJ22_24690"/>
<reference evidence="5" key="1">
    <citation type="submission" date="2015-12" db="EMBL/GenBank/DDBJ databases">
        <title>Complete genome sequences of two moderately thermophilic Paenibacillus species.</title>
        <authorList>
            <person name="Butler R.III."/>
            <person name="Wang J."/>
            <person name="Stark B.C."/>
            <person name="Pombert J.-F."/>
        </authorList>
    </citation>
    <scope>NUCLEOTIDE SEQUENCE [LARGE SCALE GENOMIC DNA]</scope>
    <source>
        <strain evidence="5">32O-Y</strain>
    </source>
</reference>
<name>A0A0U2WBW9_9BACL</name>
<gene>
    <name evidence="4" type="ORF">IJ22_24690</name>
</gene>
<dbReference type="Proteomes" id="UP000061660">
    <property type="component" value="Chromosome"/>
</dbReference>
<sequence length="195" mass="21412">MAKQNLKIAIIVGSPNKVSRLNGLTRFVEEKLQASGNVQLNWVQVTELPPDDLIYARFDSQDVRLANGKVQEADAVIVASPVYKASYTGVLKTYLDLLPQGALEGKIVLPLFIGGTISHLLSIDYALKPVLAALGARHVLGGVFAVDSWVAKTEQGGYELEEELKSRLENSVAELIRETAWRIERKRESENAVKA</sequence>
<keyword evidence="2" id="KW-0288">FMN</keyword>
<dbReference type="OrthoDB" id="1643408at2"/>
<evidence type="ECO:0000256" key="3">
    <source>
        <dbReference type="ARBA" id="ARBA00023002"/>
    </source>
</evidence>
<protein>
    <submittedName>
        <fullName evidence="4">FMN reductase</fullName>
    </submittedName>
</protein>
<dbReference type="GO" id="GO:0046306">
    <property type="term" value="P:alkanesulfonate catabolic process"/>
    <property type="evidence" value="ECO:0007669"/>
    <property type="project" value="InterPro"/>
</dbReference>
<proteinExistence type="predicted"/>
<accession>A0A0U2WBW9</accession>
<dbReference type="InterPro" id="IPR029039">
    <property type="entry name" value="Flavoprotein-like_sf"/>
</dbReference>
<dbReference type="InterPro" id="IPR005025">
    <property type="entry name" value="FMN_Rdtase-like_dom"/>
</dbReference>
<dbReference type="InterPro" id="IPR020048">
    <property type="entry name" value="NADPH-dep_FMN_reduc_SsuE"/>
</dbReference>
<dbReference type="RefSeq" id="WP_054817721.1">
    <property type="nucleotide sequence ID" value="NZ_CP013652.1"/>
</dbReference>
<organism evidence="4 5">
    <name type="scientific">Paenibacillus naphthalenovorans</name>
    <dbReference type="NCBI Taxonomy" id="162209"/>
    <lineage>
        <taxon>Bacteria</taxon>
        <taxon>Bacillati</taxon>
        <taxon>Bacillota</taxon>
        <taxon>Bacilli</taxon>
        <taxon>Bacillales</taxon>
        <taxon>Paenibacillaceae</taxon>
        <taxon>Paenibacillus</taxon>
    </lineage>
</organism>
<dbReference type="PANTHER" id="PTHR43408">
    <property type="entry name" value="FMN REDUCTASE (NADPH)"/>
    <property type="match status" value="1"/>
</dbReference>
<dbReference type="PATRIC" id="fig|162209.4.peg.2624"/>
<evidence type="ECO:0000256" key="1">
    <source>
        <dbReference type="ARBA" id="ARBA00022630"/>
    </source>
</evidence>